<dbReference type="CDD" id="cd02440">
    <property type="entry name" value="AdoMet_MTases"/>
    <property type="match status" value="1"/>
</dbReference>
<evidence type="ECO:0000256" key="3">
    <source>
        <dbReference type="ARBA" id="ARBA00022691"/>
    </source>
</evidence>
<dbReference type="EMBL" id="BAAADQ010000002">
    <property type="protein sequence ID" value="GAA0533899.1"/>
    <property type="molecule type" value="Genomic_DNA"/>
</dbReference>
<keyword evidence="2 6" id="KW-0808">Transferase</keyword>
<evidence type="ECO:0000256" key="2">
    <source>
        <dbReference type="ARBA" id="ARBA00022679"/>
    </source>
</evidence>
<reference evidence="5" key="1">
    <citation type="journal article" date="2014" name="Int. J. Syst. Evol. Microbiol.">
        <title>Complete genome sequence of Corynebacterium casei LMG S-19264T (=DSM 44701T), isolated from a smear-ripened cheese.</title>
        <authorList>
            <consortium name="US DOE Joint Genome Institute (JGI-PGF)"/>
            <person name="Walter F."/>
            <person name="Albersmeier A."/>
            <person name="Kalinowski J."/>
            <person name="Ruckert C."/>
        </authorList>
    </citation>
    <scope>NUCLEOTIDE SEQUENCE</scope>
    <source>
        <strain evidence="5">JCM 14265</strain>
    </source>
</reference>
<dbReference type="PANTHER" id="PTHR43464:SF19">
    <property type="entry name" value="UBIQUINONE BIOSYNTHESIS O-METHYLTRANSFERASE, MITOCHONDRIAL"/>
    <property type="match status" value="1"/>
</dbReference>
<dbReference type="SUPFAM" id="SSF53335">
    <property type="entry name" value="S-adenosyl-L-methionine-dependent methyltransferases"/>
    <property type="match status" value="1"/>
</dbReference>
<keyword evidence="3" id="KW-0949">S-adenosyl-L-methionine</keyword>
<dbReference type="EC" id="2.1.-.-" evidence="6"/>
<dbReference type="PANTHER" id="PTHR43464">
    <property type="entry name" value="METHYLTRANSFERASE"/>
    <property type="match status" value="1"/>
</dbReference>
<dbReference type="GO" id="GO:0032259">
    <property type="term" value="P:methylation"/>
    <property type="evidence" value="ECO:0007669"/>
    <property type="project" value="UniProtKB-KW"/>
</dbReference>
<feature type="domain" description="Methyltransferase" evidence="4">
    <location>
        <begin position="48"/>
        <end position="145"/>
    </location>
</feature>
<evidence type="ECO:0000313" key="8">
    <source>
        <dbReference type="Proteomes" id="UP001567571"/>
    </source>
</evidence>
<proteinExistence type="predicted"/>
<dbReference type="AlphaFoldDB" id="A0AAV3SPB2"/>
<keyword evidence="1 5" id="KW-0489">Methyltransferase</keyword>
<dbReference type="Proteomes" id="UP001501425">
    <property type="component" value="Unassembled WGS sequence"/>
</dbReference>
<evidence type="ECO:0000313" key="5">
    <source>
        <dbReference type="EMBL" id="GAA0533899.1"/>
    </source>
</evidence>
<dbReference type="RefSeq" id="WP_343776496.1">
    <property type="nucleotide sequence ID" value="NZ_BAAADQ010000002.1"/>
</dbReference>
<reference evidence="5" key="2">
    <citation type="submission" date="2023-12" db="EMBL/GenBank/DDBJ databases">
        <authorList>
            <person name="Sun Q."/>
            <person name="Inoue M."/>
        </authorList>
    </citation>
    <scope>NUCLEOTIDE SEQUENCE</scope>
    <source>
        <strain evidence="5">JCM 14265</strain>
    </source>
</reference>
<protein>
    <submittedName>
        <fullName evidence="5">Class I SAM-dependent methyltransferase</fullName>
        <ecNumber evidence="6">2.1.-.-</ecNumber>
    </submittedName>
</protein>
<dbReference type="EMBL" id="JBEDNW010000004">
    <property type="protein sequence ID" value="MEZ3167495.1"/>
    <property type="molecule type" value="Genomic_DNA"/>
</dbReference>
<accession>A0AAV3SPB2</accession>
<dbReference type="Proteomes" id="UP001567571">
    <property type="component" value="Unassembled WGS sequence"/>
</dbReference>
<dbReference type="InterPro" id="IPR029063">
    <property type="entry name" value="SAM-dependent_MTases_sf"/>
</dbReference>
<dbReference type="Gene3D" id="3.40.50.150">
    <property type="entry name" value="Vaccinia Virus protein VP39"/>
    <property type="match status" value="1"/>
</dbReference>
<evidence type="ECO:0000256" key="1">
    <source>
        <dbReference type="ARBA" id="ARBA00022603"/>
    </source>
</evidence>
<gene>
    <name evidence="6" type="ORF">ABNG02_09180</name>
    <name evidence="5" type="ORF">GCM10008994_05930</name>
</gene>
<keyword evidence="8" id="KW-1185">Reference proteome</keyword>
<sequence length="205" mass="22999">MSRRNAARERPITHVYDAAYAGVPNWDIGRPQRAFVELLDAGLVESPVLDVGCGTGELSLFLARHGCDVLGVDLSPLAIRQADEKARWRRIAAQFLVWDALDISRLRAADLSFRTVVDSAMFHILGDRERDRFIDGLADVVRPGGLYCVLGDARRSNGEIYGLTPDEIRTRFGNAGGWEVAFAFRTTFERRWSSNPAYFVGVRRR</sequence>
<dbReference type="GO" id="GO:0008168">
    <property type="term" value="F:methyltransferase activity"/>
    <property type="evidence" value="ECO:0007669"/>
    <property type="project" value="UniProtKB-KW"/>
</dbReference>
<dbReference type="InterPro" id="IPR041698">
    <property type="entry name" value="Methyltransf_25"/>
</dbReference>
<dbReference type="Pfam" id="PF13649">
    <property type="entry name" value="Methyltransf_25"/>
    <property type="match status" value="1"/>
</dbReference>
<reference evidence="6 8" key="3">
    <citation type="submission" date="2024-06" db="EMBL/GenBank/DDBJ databases">
        <title>Halorubrum miltondacostae sp. nov., a potential PHA producer isolated from an inland solar saltern in Rio Maior, Portugal.</title>
        <authorList>
            <person name="Albuquerque L."/>
            <person name="Viver T."/>
            <person name="Barroso C."/>
            <person name="Claudino R."/>
            <person name="Galvan M."/>
            <person name="Simoes G."/>
            <person name="Lobo Da Cunha A."/>
            <person name="Egas C."/>
        </authorList>
    </citation>
    <scope>NUCLEOTIDE SEQUENCE [LARGE SCALE GENOMIC DNA]</scope>
    <source>
        <strain evidence="6 8">DSM 18646</strain>
    </source>
</reference>
<evidence type="ECO:0000259" key="4">
    <source>
        <dbReference type="Pfam" id="PF13649"/>
    </source>
</evidence>
<organism evidence="5 7">
    <name type="scientific">Halorubrum ejinorense</name>
    <dbReference type="NCBI Taxonomy" id="425309"/>
    <lineage>
        <taxon>Archaea</taxon>
        <taxon>Methanobacteriati</taxon>
        <taxon>Methanobacteriota</taxon>
        <taxon>Stenosarchaea group</taxon>
        <taxon>Halobacteria</taxon>
        <taxon>Halobacteriales</taxon>
        <taxon>Haloferacaceae</taxon>
        <taxon>Halorubrum</taxon>
    </lineage>
</organism>
<comment type="caution">
    <text evidence="5">The sequence shown here is derived from an EMBL/GenBank/DDBJ whole genome shotgun (WGS) entry which is preliminary data.</text>
</comment>
<evidence type="ECO:0000313" key="7">
    <source>
        <dbReference type="Proteomes" id="UP001501425"/>
    </source>
</evidence>
<name>A0AAV3SPB2_9EURY</name>
<evidence type="ECO:0000313" key="6">
    <source>
        <dbReference type="EMBL" id="MEZ3167495.1"/>
    </source>
</evidence>